<dbReference type="EC" id="5.1.3.-" evidence="2"/>
<dbReference type="SUPFAM" id="SSF51126">
    <property type="entry name" value="Pectin lyase-like"/>
    <property type="match status" value="1"/>
</dbReference>
<name>D7FMJ0_ECTSI</name>
<dbReference type="Pfam" id="PF05048">
    <property type="entry name" value="NosD"/>
    <property type="match status" value="1"/>
</dbReference>
<dbReference type="OrthoDB" id="10327093at2759"/>
<feature type="domain" description="Periplasmic copper-binding protein NosD beta helix" evidence="1">
    <location>
        <begin position="558"/>
        <end position="699"/>
    </location>
</feature>
<keyword evidence="3" id="KW-1185">Reference proteome</keyword>
<keyword evidence="2" id="KW-0413">Isomerase</keyword>
<dbReference type="Proteomes" id="UP000002630">
    <property type="component" value="Linkage Group LG24"/>
</dbReference>
<dbReference type="EMBL" id="FN649749">
    <property type="protein sequence ID" value="CBJ25887.1"/>
    <property type="molecule type" value="Genomic_DNA"/>
</dbReference>
<proteinExistence type="predicted"/>
<dbReference type="EMBL" id="FN648214">
    <property type="protein sequence ID" value="CBJ25887.1"/>
    <property type="molecule type" value="Genomic_DNA"/>
</dbReference>
<evidence type="ECO:0000313" key="3">
    <source>
        <dbReference type="Proteomes" id="UP000002630"/>
    </source>
</evidence>
<dbReference type="InterPro" id="IPR012334">
    <property type="entry name" value="Pectin_lyas_fold"/>
</dbReference>
<dbReference type="InterPro" id="IPR007742">
    <property type="entry name" value="NosD_dom"/>
</dbReference>
<evidence type="ECO:0000259" key="1">
    <source>
        <dbReference type="Pfam" id="PF05048"/>
    </source>
</evidence>
<gene>
    <name evidence="2" type="primary">MEP11</name>
    <name evidence="2" type="ORF">Esi_0017_0043</name>
</gene>
<dbReference type="InterPro" id="IPR006626">
    <property type="entry name" value="PbH1"/>
</dbReference>
<evidence type="ECO:0000313" key="2">
    <source>
        <dbReference type="EMBL" id="CBJ25887.1"/>
    </source>
</evidence>
<dbReference type="AlphaFoldDB" id="D7FMJ0"/>
<protein>
    <submittedName>
        <fullName evidence="2">Mannuronan C-5-epimerase</fullName>
        <ecNumber evidence="2">5.1.3.-</ecNumber>
    </submittedName>
</protein>
<organism evidence="2 3">
    <name type="scientific">Ectocarpus siliculosus</name>
    <name type="common">Brown alga</name>
    <name type="synonym">Conferva siliculosa</name>
    <dbReference type="NCBI Taxonomy" id="2880"/>
    <lineage>
        <taxon>Eukaryota</taxon>
        <taxon>Sar</taxon>
        <taxon>Stramenopiles</taxon>
        <taxon>Ochrophyta</taxon>
        <taxon>PX clade</taxon>
        <taxon>Phaeophyceae</taxon>
        <taxon>Ectocarpales</taxon>
        <taxon>Ectocarpaceae</taxon>
        <taxon>Ectocarpus</taxon>
    </lineage>
</organism>
<dbReference type="Gene3D" id="2.160.20.10">
    <property type="entry name" value="Single-stranded right-handed beta-helix, Pectin lyase-like"/>
    <property type="match status" value="1"/>
</dbReference>
<sequence length="723" mass="79393">MEVAPCAGSAEDRAALSVVTPDTLGVEEEVVIRWSYEDGNGGSQGRFDIALYECGDAFCGQQDCGTFLQEICDMPGAGCMDGSGTYRMTVPAELPAGNGYKIRVGLHDSSLYDCSSTFSIIRTIPIPSMEVYVPTVVDGGEGNLDGYGGDDDDASLTVEESLSYTAGRRGLASSSSTSSDPQLYDEGTTAGFAAANDTIMASWSFDDGLGRTFARFNIDLYYCGGGCSITEDCGEIVARLCEACPDSDGSEMVTLPNVYSSHNYKIRVSTSSRIRRPGSSCSPKFEIRGKDRPLYSTPSPTVLYDSSDVSLYPRPPVTAPPVEDLPSEPVVLPTIWPDWGEENYAPEQPGCDSIDVPQVRYASTTARIYVEQATNRGGCFTLTEIWESGSRPLYPLEPATNERVDYVTGVWLLTEELYVTDGVILQVHGTDRGGDCDELRLLSDETTFINLRAHGGSFSFLGTKVVSWNEGKGTVDTNHEDGRSYISAVSEVIYDPNQTCNGTAKSEMGEARMDVIDSEIAFLGYYESESYGLTWKVRGFCIDKSNLDVFDFVNVYGDMINSNIHDNYFGHYSYGHQGGNWSYNKMHENVEYGFDPHDDSDYLHIVGNDVWENGNHGIIASKRCDHVRITDNHVSYGVNTGLFLHRSSDHAIVTGNHVHDNGDAGMAVLESFYMNVNNNVFIKNRYGIRFSVGSGYNWMWDLTYQMWKAQTDFPMGSFSGGII</sequence>
<reference evidence="2 3" key="1">
    <citation type="journal article" date="2010" name="Nature">
        <title>The Ectocarpus genome and the independent evolution of multicellularity in brown algae.</title>
        <authorList>
            <person name="Cock J.M."/>
            <person name="Sterck L."/>
            <person name="Rouze P."/>
            <person name="Scornet D."/>
            <person name="Allen A.E."/>
            <person name="Amoutzias G."/>
            <person name="Anthouard V."/>
            <person name="Artiguenave F."/>
            <person name="Aury J.M."/>
            <person name="Badger J.H."/>
            <person name="Beszteri B."/>
            <person name="Billiau K."/>
            <person name="Bonnet E."/>
            <person name="Bothwell J.H."/>
            <person name="Bowler C."/>
            <person name="Boyen C."/>
            <person name="Brownlee C."/>
            <person name="Carrano C.J."/>
            <person name="Charrier B."/>
            <person name="Cho G.Y."/>
            <person name="Coelho S.M."/>
            <person name="Collen J."/>
            <person name="Corre E."/>
            <person name="Da Silva C."/>
            <person name="Delage L."/>
            <person name="Delaroque N."/>
            <person name="Dittami S.M."/>
            <person name="Doulbeau S."/>
            <person name="Elias M."/>
            <person name="Farnham G."/>
            <person name="Gachon C.M."/>
            <person name="Gschloessl B."/>
            <person name="Heesch S."/>
            <person name="Jabbari K."/>
            <person name="Jubin C."/>
            <person name="Kawai H."/>
            <person name="Kimura K."/>
            <person name="Kloareg B."/>
            <person name="Kupper F.C."/>
            <person name="Lang D."/>
            <person name="Le Bail A."/>
            <person name="Leblanc C."/>
            <person name="Lerouge P."/>
            <person name="Lohr M."/>
            <person name="Lopez P.J."/>
            <person name="Martens C."/>
            <person name="Maumus F."/>
            <person name="Michel G."/>
            <person name="Miranda-Saavedra D."/>
            <person name="Morales J."/>
            <person name="Moreau H."/>
            <person name="Motomura T."/>
            <person name="Nagasato C."/>
            <person name="Napoli C.A."/>
            <person name="Nelson D.R."/>
            <person name="Nyvall-Collen P."/>
            <person name="Peters A.F."/>
            <person name="Pommier C."/>
            <person name="Potin P."/>
            <person name="Poulain J."/>
            <person name="Quesneville H."/>
            <person name="Read B."/>
            <person name="Rensing S.A."/>
            <person name="Ritter A."/>
            <person name="Rousvoal S."/>
            <person name="Samanta M."/>
            <person name="Samson G."/>
            <person name="Schroeder D.C."/>
            <person name="Segurens B."/>
            <person name="Strittmatter M."/>
            <person name="Tonon T."/>
            <person name="Tregear J.W."/>
            <person name="Valentin K."/>
            <person name="von Dassow P."/>
            <person name="Yamagishi T."/>
            <person name="Van de Peer Y."/>
            <person name="Wincker P."/>
        </authorList>
    </citation>
    <scope>NUCLEOTIDE SEQUENCE [LARGE SCALE GENOMIC DNA]</scope>
    <source>
        <strain evidence="3">Ec32 / CCAP1310/4</strain>
    </source>
</reference>
<dbReference type="SMART" id="SM00710">
    <property type="entry name" value="PbH1"/>
    <property type="match status" value="4"/>
</dbReference>
<dbReference type="InterPro" id="IPR011050">
    <property type="entry name" value="Pectin_lyase_fold/virulence"/>
</dbReference>
<dbReference type="GO" id="GO:0016853">
    <property type="term" value="F:isomerase activity"/>
    <property type="evidence" value="ECO:0007669"/>
    <property type="project" value="UniProtKB-KW"/>
</dbReference>
<dbReference type="InParanoid" id="D7FMJ0"/>
<accession>D7FMJ0</accession>